<comment type="similarity">
    <text evidence="1">Belongs to the LOB domain-containing protein family.</text>
</comment>
<comment type="caution">
    <text evidence="3">The sequence shown here is derived from an EMBL/GenBank/DDBJ whole genome shotgun (WGS) entry which is preliminary data.</text>
</comment>
<dbReference type="Proteomes" id="UP001359559">
    <property type="component" value="Unassembled WGS sequence"/>
</dbReference>
<sequence length="125" mass="14379">MNNRNVNVCPWCNYHYGENHDANCIYGRYFPPERATDLENACRLFGFSNLLRLMHSVRPNEREATANSILREGSVWTNDPVQGVLGKEFTLTSQIESFERELESTNKLLNIIEVKEPPSSSNLMK</sequence>
<feature type="domain" description="LOB" evidence="2">
    <location>
        <begin position="7"/>
        <end position="109"/>
    </location>
</feature>
<proteinExistence type="inferred from homology"/>
<dbReference type="PANTHER" id="PTHR31301">
    <property type="entry name" value="LOB DOMAIN-CONTAINING PROTEIN 4-RELATED"/>
    <property type="match status" value="1"/>
</dbReference>
<protein>
    <recommendedName>
        <fullName evidence="2">LOB domain-containing protein</fullName>
    </recommendedName>
</protein>
<evidence type="ECO:0000259" key="2">
    <source>
        <dbReference type="PROSITE" id="PS50891"/>
    </source>
</evidence>
<dbReference type="Pfam" id="PF03195">
    <property type="entry name" value="LOB"/>
    <property type="match status" value="1"/>
</dbReference>
<name>A0AAN9PYN2_CLITE</name>
<evidence type="ECO:0000313" key="4">
    <source>
        <dbReference type="Proteomes" id="UP001359559"/>
    </source>
</evidence>
<gene>
    <name evidence="3" type="ORF">RJT34_01728</name>
</gene>
<dbReference type="EMBL" id="JAYKXN010000001">
    <property type="protein sequence ID" value="KAK7317465.1"/>
    <property type="molecule type" value="Genomic_DNA"/>
</dbReference>
<accession>A0AAN9PYN2</accession>
<evidence type="ECO:0000313" key="3">
    <source>
        <dbReference type="EMBL" id="KAK7317465.1"/>
    </source>
</evidence>
<organism evidence="3 4">
    <name type="scientific">Clitoria ternatea</name>
    <name type="common">Butterfly pea</name>
    <dbReference type="NCBI Taxonomy" id="43366"/>
    <lineage>
        <taxon>Eukaryota</taxon>
        <taxon>Viridiplantae</taxon>
        <taxon>Streptophyta</taxon>
        <taxon>Embryophyta</taxon>
        <taxon>Tracheophyta</taxon>
        <taxon>Spermatophyta</taxon>
        <taxon>Magnoliopsida</taxon>
        <taxon>eudicotyledons</taxon>
        <taxon>Gunneridae</taxon>
        <taxon>Pentapetalae</taxon>
        <taxon>rosids</taxon>
        <taxon>fabids</taxon>
        <taxon>Fabales</taxon>
        <taxon>Fabaceae</taxon>
        <taxon>Papilionoideae</taxon>
        <taxon>50 kb inversion clade</taxon>
        <taxon>NPAAA clade</taxon>
        <taxon>indigoferoid/millettioid clade</taxon>
        <taxon>Phaseoleae</taxon>
        <taxon>Clitoria</taxon>
    </lineage>
</organism>
<evidence type="ECO:0000256" key="1">
    <source>
        <dbReference type="ARBA" id="ARBA00005474"/>
    </source>
</evidence>
<keyword evidence="4" id="KW-1185">Reference proteome</keyword>
<dbReference type="PANTHER" id="PTHR31301:SF103">
    <property type="entry name" value="LOB DOMAIN-CONTAINING PROTEIN 5-RELATED"/>
    <property type="match status" value="1"/>
</dbReference>
<dbReference type="InterPro" id="IPR004883">
    <property type="entry name" value="LOB"/>
</dbReference>
<dbReference type="PROSITE" id="PS50891">
    <property type="entry name" value="LOB"/>
    <property type="match status" value="1"/>
</dbReference>
<reference evidence="3 4" key="1">
    <citation type="submission" date="2024-01" db="EMBL/GenBank/DDBJ databases">
        <title>The genomes of 5 underutilized Papilionoideae crops provide insights into root nodulation and disease resistance.</title>
        <authorList>
            <person name="Yuan L."/>
        </authorList>
    </citation>
    <scope>NUCLEOTIDE SEQUENCE [LARGE SCALE GENOMIC DNA]</scope>
    <source>
        <strain evidence="3">LY-2023</strain>
        <tissue evidence="3">Leaf</tissue>
    </source>
</reference>
<dbReference type="AlphaFoldDB" id="A0AAN9PYN2"/>